<dbReference type="AlphaFoldDB" id="A0A1B0BVR2"/>
<reference evidence="4" key="1">
    <citation type="submission" date="2015-01" db="EMBL/GenBank/DDBJ databases">
        <authorList>
            <person name="Aksoy S."/>
            <person name="Warren W."/>
            <person name="Wilson R.K."/>
        </authorList>
    </citation>
    <scope>NUCLEOTIDE SEQUENCE [LARGE SCALE GENOMIC DNA]</scope>
    <source>
        <strain evidence="4">IAEA</strain>
    </source>
</reference>
<evidence type="ECO:0000256" key="2">
    <source>
        <dbReference type="SAM" id="MobiDB-lite"/>
    </source>
</evidence>
<dbReference type="InterPro" id="IPR009072">
    <property type="entry name" value="Histone-fold"/>
</dbReference>
<sequence length="75" mass="8704">MSFICKNSVQHNKDNYLKDIIADSKTKRKSNKPRAKPISRSSRAGLQFPVDRLHRHLKTHVNFKAIQVPCISLQY</sequence>
<reference evidence="3" key="2">
    <citation type="submission" date="2020-05" db="UniProtKB">
        <authorList>
            <consortium name="EnsemblMetazoa"/>
        </authorList>
    </citation>
    <scope>IDENTIFICATION</scope>
    <source>
        <strain evidence="3">IAEA</strain>
    </source>
</reference>
<feature type="compositionally biased region" description="Basic residues" evidence="2">
    <location>
        <begin position="26"/>
        <end position="37"/>
    </location>
</feature>
<comment type="similarity">
    <text evidence="1">Belongs to the histone H2A family.</text>
</comment>
<dbReference type="EMBL" id="JXJN01021438">
    <property type="status" value="NOT_ANNOTATED_CDS"/>
    <property type="molecule type" value="Genomic_DNA"/>
</dbReference>
<dbReference type="VEuPathDB" id="VectorBase:GPPI042027"/>
<dbReference type="EnsemblMetazoa" id="GPPI042027-RA">
    <property type="protein sequence ID" value="GPPI042027-PA"/>
    <property type="gene ID" value="GPPI042027"/>
</dbReference>
<dbReference type="Proteomes" id="UP000092460">
    <property type="component" value="Unassembled WGS sequence"/>
</dbReference>
<dbReference type="GO" id="GO:0046982">
    <property type="term" value="F:protein heterodimerization activity"/>
    <property type="evidence" value="ECO:0007669"/>
    <property type="project" value="InterPro"/>
</dbReference>
<organism evidence="3 4">
    <name type="scientific">Glossina palpalis gambiensis</name>
    <dbReference type="NCBI Taxonomy" id="67801"/>
    <lineage>
        <taxon>Eukaryota</taxon>
        <taxon>Metazoa</taxon>
        <taxon>Ecdysozoa</taxon>
        <taxon>Arthropoda</taxon>
        <taxon>Hexapoda</taxon>
        <taxon>Insecta</taxon>
        <taxon>Pterygota</taxon>
        <taxon>Neoptera</taxon>
        <taxon>Endopterygota</taxon>
        <taxon>Diptera</taxon>
        <taxon>Brachycera</taxon>
        <taxon>Muscomorpha</taxon>
        <taxon>Hippoboscoidea</taxon>
        <taxon>Glossinidae</taxon>
        <taxon>Glossina</taxon>
    </lineage>
</organism>
<evidence type="ECO:0000313" key="4">
    <source>
        <dbReference type="Proteomes" id="UP000092460"/>
    </source>
</evidence>
<keyword evidence="4" id="KW-1185">Reference proteome</keyword>
<accession>A0A1B0BVR2</accession>
<dbReference type="SUPFAM" id="SSF47113">
    <property type="entry name" value="Histone-fold"/>
    <property type="match status" value="1"/>
</dbReference>
<evidence type="ECO:0000256" key="1">
    <source>
        <dbReference type="ARBA" id="ARBA00010691"/>
    </source>
</evidence>
<protein>
    <recommendedName>
        <fullName evidence="5">Histone H2A C-terminal domain-containing protein</fullName>
    </recommendedName>
</protein>
<name>A0A1B0BVR2_9MUSC</name>
<evidence type="ECO:0008006" key="5">
    <source>
        <dbReference type="Google" id="ProtNLM"/>
    </source>
</evidence>
<feature type="region of interest" description="Disordered" evidence="2">
    <location>
        <begin position="20"/>
        <end position="44"/>
    </location>
</feature>
<proteinExistence type="inferred from homology"/>
<dbReference type="STRING" id="67801.A0A1B0BVR2"/>
<dbReference type="Gene3D" id="1.10.20.10">
    <property type="entry name" value="Histone, subunit A"/>
    <property type="match status" value="1"/>
</dbReference>
<dbReference type="PROSITE" id="PS00046">
    <property type="entry name" value="HISTONE_H2A"/>
    <property type="match status" value="1"/>
</dbReference>
<dbReference type="InterPro" id="IPR032458">
    <property type="entry name" value="Histone_H2A_CS"/>
</dbReference>
<evidence type="ECO:0000313" key="3">
    <source>
        <dbReference type="EnsemblMetazoa" id="GPPI042027-PA"/>
    </source>
</evidence>